<evidence type="ECO:0000259" key="1">
    <source>
        <dbReference type="Pfam" id="PF03033"/>
    </source>
</evidence>
<dbReference type="InterPro" id="IPR050426">
    <property type="entry name" value="Glycosyltransferase_28"/>
</dbReference>
<dbReference type="InterPro" id="IPR002213">
    <property type="entry name" value="UDP_glucos_trans"/>
</dbReference>
<dbReference type="Pfam" id="PF03033">
    <property type="entry name" value="Glyco_transf_28"/>
    <property type="match status" value="1"/>
</dbReference>
<dbReference type="RefSeq" id="WP_345722327.1">
    <property type="nucleotide sequence ID" value="NZ_BAABRU010000008.1"/>
</dbReference>
<evidence type="ECO:0000259" key="2">
    <source>
        <dbReference type="Pfam" id="PF06722"/>
    </source>
</evidence>
<accession>A0ABP9X1K7</accession>
<dbReference type="InterPro" id="IPR010610">
    <property type="entry name" value="EryCIII-like_C"/>
</dbReference>
<evidence type="ECO:0000313" key="3">
    <source>
        <dbReference type="EMBL" id="GAA5528711.1"/>
    </source>
</evidence>
<keyword evidence="4" id="KW-1185">Reference proteome</keyword>
<dbReference type="EMBL" id="BAABRU010000008">
    <property type="protein sequence ID" value="GAA5528711.1"/>
    <property type="molecule type" value="Genomic_DNA"/>
</dbReference>
<dbReference type="CDD" id="cd03784">
    <property type="entry name" value="GT1_Gtf-like"/>
    <property type="match status" value="1"/>
</dbReference>
<gene>
    <name evidence="3" type="primary">tylN_2</name>
    <name evidence="3" type="ORF">Hgul01_02513</name>
</gene>
<comment type="caution">
    <text evidence="3">The sequence shown here is derived from an EMBL/GenBank/DDBJ whole genome shotgun (WGS) entry which is preliminary data.</text>
</comment>
<dbReference type="SUPFAM" id="SSF53756">
    <property type="entry name" value="UDP-Glycosyltransferase/glycogen phosphorylase"/>
    <property type="match status" value="1"/>
</dbReference>
<dbReference type="Gene3D" id="3.40.50.2000">
    <property type="entry name" value="Glycogen Phosphorylase B"/>
    <property type="match status" value="2"/>
</dbReference>
<protein>
    <submittedName>
        <fullName evidence="3">O-mycaminosyltylonolide 6-deoxyallosyltransferase</fullName>
    </submittedName>
</protein>
<dbReference type="Proteomes" id="UP001428290">
    <property type="component" value="Unassembled WGS sequence"/>
</dbReference>
<dbReference type="PANTHER" id="PTHR48050:SF13">
    <property type="entry name" value="STEROL 3-BETA-GLUCOSYLTRANSFERASE UGT80A2"/>
    <property type="match status" value="1"/>
</dbReference>
<evidence type="ECO:0000313" key="4">
    <source>
        <dbReference type="Proteomes" id="UP001428290"/>
    </source>
</evidence>
<organism evidence="3 4">
    <name type="scientific">Herpetosiphon gulosus</name>
    <dbReference type="NCBI Taxonomy" id="1973496"/>
    <lineage>
        <taxon>Bacteria</taxon>
        <taxon>Bacillati</taxon>
        <taxon>Chloroflexota</taxon>
        <taxon>Chloroflexia</taxon>
        <taxon>Herpetosiphonales</taxon>
        <taxon>Herpetosiphonaceae</taxon>
        <taxon>Herpetosiphon</taxon>
    </lineage>
</organism>
<reference evidence="3 4" key="1">
    <citation type="submission" date="2024-02" db="EMBL/GenBank/DDBJ databases">
        <title>Herpetosiphon gulosus NBRC 112829.</title>
        <authorList>
            <person name="Ichikawa N."/>
            <person name="Katano-Makiyama Y."/>
            <person name="Hidaka K."/>
        </authorList>
    </citation>
    <scope>NUCLEOTIDE SEQUENCE [LARGE SCALE GENOMIC DNA]</scope>
    <source>
        <strain evidence="3 4">NBRC 112829</strain>
    </source>
</reference>
<feature type="domain" description="Glycosyltransferase family 28 N-terminal" evidence="1">
    <location>
        <begin position="5"/>
        <end position="69"/>
    </location>
</feature>
<proteinExistence type="predicted"/>
<sequence length="421" mass="44746">MPIISIVTSGSRGDVQPYVALGAGLKNAGYHVRLLGSVNFAGLAHDAGLEFHSTGPDIEELLQSPEWRAVTENGNFLTILMRMRAEMRKRATESARILPPLLEGSDLIVAGMSVFGGVHSIAAALKIPLIESHVFPFTPTHAFPSPLVPNLPFGRALNRFSFHATRQLFWHSLKASDEATRQALGLPKAPFWGPFRTLARSQMPVLYGYSAHVLPRPADWPTRHHLTGYWFLDESAGWSPPADLAAFLATGPAPVYIGFGSMGSRDPQEAGRIALEALERSAQRGVLAAGWGGLSVADLPANVHMIGSIPHSWLFPRMAAVVHHGGAGTTAAGLRAGVPSIIVPFMGDQLFWGKRVADLGVGPQPIPRKRLSVAGLTAAISAAVTDADIGCRAAALGQQLRAEHGVGSAVALINHVMLGQS</sequence>
<feature type="domain" description="Erythromycin biosynthesis protein CIII-like C-terminal" evidence="2">
    <location>
        <begin position="295"/>
        <end position="393"/>
    </location>
</feature>
<dbReference type="Pfam" id="PF06722">
    <property type="entry name" value="EryCIII-like_C"/>
    <property type="match status" value="1"/>
</dbReference>
<name>A0ABP9X1K7_9CHLR</name>
<dbReference type="PANTHER" id="PTHR48050">
    <property type="entry name" value="STEROL 3-BETA-GLUCOSYLTRANSFERASE"/>
    <property type="match status" value="1"/>
</dbReference>
<dbReference type="InterPro" id="IPR004276">
    <property type="entry name" value="GlycoTrans_28_N"/>
</dbReference>